<dbReference type="Gene3D" id="1.20.1270.70">
    <property type="entry name" value="Designed single chain three-helix bundle"/>
    <property type="match status" value="2"/>
</dbReference>
<protein>
    <submittedName>
        <fullName evidence="5">FIVAR domain-containing protein</fullName>
    </submittedName>
</protein>
<dbReference type="PANTHER" id="PTHR42535">
    <property type="entry name" value="OOKINETE PROTEIN, PUTATIVE-RELATED"/>
    <property type="match status" value="1"/>
</dbReference>
<dbReference type="Pfam" id="PF02368">
    <property type="entry name" value="Big_2"/>
    <property type="match status" value="2"/>
</dbReference>
<feature type="region of interest" description="Disordered" evidence="2">
    <location>
        <begin position="1582"/>
        <end position="1632"/>
    </location>
</feature>
<feature type="coiled-coil region" evidence="1">
    <location>
        <begin position="1419"/>
        <end position="1446"/>
    </location>
</feature>
<dbReference type="InterPro" id="IPR046780">
    <property type="entry name" value="aBig_2"/>
</dbReference>
<dbReference type="InterPro" id="IPR013320">
    <property type="entry name" value="ConA-like_dom_sf"/>
</dbReference>
<dbReference type="Gene3D" id="1.20.1270.90">
    <property type="entry name" value="AF1782-like"/>
    <property type="match status" value="3"/>
</dbReference>
<dbReference type="SMART" id="SM00635">
    <property type="entry name" value="BID_2"/>
    <property type="match status" value="2"/>
</dbReference>
<feature type="chain" id="PRO_5036780621" evidence="3">
    <location>
        <begin position="33"/>
        <end position="1806"/>
    </location>
</feature>
<dbReference type="Pfam" id="PF07554">
    <property type="entry name" value="FIVAR"/>
    <property type="match status" value="6"/>
</dbReference>
<reference evidence="5" key="1">
    <citation type="submission" date="2020-08" db="EMBL/GenBank/DDBJ databases">
        <title>Genome public.</title>
        <authorList>
            <person name="Liu C."/>
            <person name="Sun Q."/>
        </authorList>
    </citation>
    <scope>NUCLEOTIDE SEQUENCE</scope>
    <source>
        <strain evidence="5">BX1005</strain>
    </source>
</reference>
<accession>A0A923RTP6</accession>
<dbReference type="EMBL" id="JACOPH010000005">
    <property type="protein sequence ID" value="MBC5714085.1"/>
    <property type="molecule type" value="Genomic_DNA"/>
</dbReference>
<dbReference type="Pfam" id="PF20578">
    <property type="entry name" value="aBig_2"/>
    <property type="match status" value="3"/>
</dbReference>
<dbReference type="PANTHER" id="PTHR42535:SF2">
    <property type="entry name" value="CHROMOSOME UNDETERMINED SCAFFOLD_146, WHOLE GENOME SHOTGUN SEQUENCE"/>
    <property type="match status" value="1"/>
</dbReference>
<evidence type="ECO:0000259" key="4">
    <source>
        <dbReference type="PROSITE" id="PS50835"/>
    </source>
</evidence>
<dbReference type="RefSeq" id="WP_186866843.1">
    <property type="nucleotide sequence ID" value="NZ_JACOPH010000005.1"/>
</dbReference>
<organism evidence="5 6">
    <name type="scientific">Roseburia zhanii</name>
    <dbReference type="NCBI Taxonomy" id="2763064"/>
    <lineage>
        <taxon>Bacteria</taxon>
        <taxon>Bacillati</taxon>
        <taxon>Bacillota</taxon>
        <taxon>Clostridia</taxon>
        <taxon>Lachnospirales</taxon>
        <taxon>Lachnospiraceae</taxon>
        <taxon>Roseburia</taxon>
    </lineage>
</organism>
<sequence>MGKGKWFLKKAASLVMSAAMVVTLIPVQSVIADESTTSNVLPDKLVYLSFDTAISSAGDVATAALAGGTNATISSADKKVGDGALDLSNSSYLTVKDADGNNPITGKDEITISYYSKVGADNAGWVYHISKDTSNTYKKECYLGIIDKSTGIEEQRWNNSGARKPTITYTNALKGWKLVTVVMENNATTLYIDGAKIQTLEDEPLLADILGSSSAFQIGKANWGNGEYYSGLIDDFTVYDGALTSDQVASVYLANASDEEQKAYLISQIEAGLKDVDKDCVTDNLKLLTGIGGVDITWTSSAPDKIDTDGTVKVKDGSTVTLTAAVNGETIVAEKVTLATSATVKWIVSGTDTVLDTKTIDSLKANTSYTYDASKDAVYTTSDGKTYVLDSANSVLTIDALGAPDANDITLVYLESAVSEQAETVAVETREGIAPVLPAEVLAKYTVGDNVKTAVTWDEITADQYAKAGTFEATGKFTGTDVTVKATVTVKKVSDYLLASYSFDEADGTSGYADASNHKSAAEAVDTVTTIPGLSGNAVQIPGQKQNAGSIKLPENLLEDTDGKVQDDFTVSMFVRRDANLAGKNSFAMLLHADVTYESWNTASRKNHIAIFDVNGGQNNGLWAEYNNKTATDRKVNADPSTATGTGEWAHITLVTKGSTNEAWMYVNGVQYAYSNDVDVHASDLSGRLNYLGKTTWSDIDFAGAYDEFAVYNTALTADEVKGICDPTLYESQLAKTKDALTVTYKDTTLSYDPTAVTSDLVLPATGEEAGAGLGTKITWESSNTAAITNKGVVVRPSVDEEDANVTLTATISAGSYTDTKTFDVTVKKADGVNFTGLKTAIEEANEKLRSARKENIYTDASLKVWSDAIAEAQKVADTEKVEGSTTTSVDVKGATDALNVEMAKELTLKSLDELDSALAAWYPLTADATDATDHGNDGTATGVTFSRENGAEFNGTAKFTSYIDIPTELFNQKDQMTISFWAYDDRDGKQSNVFGFSNGTDGKGWADPNKVNVNNMKQFYVNTNDPAGYFRVSMNPTGWKNPDGFSGESSELALATKTWVHITAVLNGHTLTVYKDGELVGTKTISQSVSEIGEITLATIGTCVYAVNGDWDYNGCVRDFRVYDATLAADQVKAVYNYMDSVPMKDAKSDIINALGATVADDGTVSLNVTTDRITLPTEACKDYSEAATVTWESSDAAVINAETGAVTLPESADDAAKTATLTATITKGSETAEVKIVCKVYVRNDIDTTALNNKIAEIEAAGLKEAEYTTATWAAFKTALEEANAQSAQPKSDEKVAAALEKLTTAYEALVKRADMSALKALITKAETDYTQSAYTSTSWKVLTEKLAVAKTVAADLDSAESAITAAAKDLQAAIDGLEKLGDKKALQAAINEANALDETAYTTASFADVKTALAAAAAVNQNADATEKDVADAEKALKDAVSALVRLGDKTDLKAAIAVAKKLNEADYTAESFKAFKEALAAAETTDADAQASEADVAGAIKNLTGATEKLVTIAAAAKEVLDAEIAKAEVQIAGLNEADYTADSWKVLTEALQAAKNIAADASADDITKATEALQTAAAGLKKAEKPVDNNNNNNNNNNANNNNNTNGGTTTGDNNQNQTPAPESVKVSSIKVAAKSYKIAAGKKVTITPETAPENAANKAVTYESSNTKYATVNEKGVVTTKKAGAGKSVTIKVTAADGSGVTTNVKVTIMKNAVKKIKLTAKRKTVKAGKKLTVKAKVTTTGKKVNKTLAWSSSNEKYATVNKKGVVKATKAGAGKTVTITAKSTDGTNKKAAIKIKIKK</sequence>
<dbReference type="Gene3D" id="2.60.120.200">
    <property type="match status" value="3"/>
</dbReference>
<dbReference type="Pfam" id="PF13385">
    <property type="entry name" value="Laminin_G_3"/>
    <property type="match status" value="3"/>
</dbReference>
<dbReference type="Gene3D" id="2.60.40.1080">
    <property type="match status" value="2"/>
</dbReference>
<feature type="compositionally biased region" description="Low complexity" evidence="2">
    <location>
        <begin position="1593"/>
        <end position="1624"/>
    </location>
</feature>
<keyword evidence="6" id="KW-1185">Reference proteome</keyword>
<evidence type="ECO:0000313" key="6">
    <source>
        <dbReference type="Proteomes" id="UP000606720"/>
    </source>
</evidence>
<feature type="signal peptide" evidence="3">
    <location>
        <begin position="1"/>
        <end position="32"/>
    </location>
</feature>
<gene>
    <name evidence="5" type="ORF">H8S17_07670</name>
</gene>
<dbReference type="PROSITE" id="PS50835">
    <property type="entry name" value="IG_LIKE"/>
    <property type="match status" value="1"/>
</dbReference>
<feature type="domain" description="Ig-like" evidence="4">
    <location>
        <begin position="303"/>
        <end position="410"/>
    </location>
</feature>
<proteinExistence type="predicted"/>
<dbReference type="InterPro" id="IPR008964">
    <property type="entry name" value="Invasin/intimin_cell_adhesion"/>
</dbReference>
<evidence type="ECO:0000256" key="3">
    <source>
        <dbReference type="SAM" id="SignalP"/>
    </source>
</evidence>
<comment type="caution">
    <text evidence="5">The sequence shown here is derived from an EMBL/GenBank/DDBJ whole genome shotgun (WGS) entry which is preliminary data.</text>
</comment>
<evidence type="ECO:0000256" key="1">
    <source>
        <dbReference type="SAM" id="Coils"/>
    </source>
</evidence>
<evidence type="ECO:0000256" key="2">
    <source>
        <dbReference type="SAM" id="MobiDB-lite"/>
    </source>
</evidence>
<dbReference type="InterPro" id="IPR011081">
    <property type="entry name" value="Big_4"/>
</dbReference>
<keyword evidence="3" id="KW-0732">Signal</keyword>
<dbReference type="SUPFAM" id="SSF49373">
    <property type="entry name" value="Invasin/intimin cell-adhesion fragments"/>
    <property type="match status" value="2"/>
</dbReference>
<dbReference type="InterPro" id="IPR007110">
    <property type="entry name" value="Ig-like_dom"/>
</dbReference>
<dbReference type="Proteomes" id="UP000606720">
    <property type="component" value="Unassembled WGS sequence"/>
</dbReference>
<evidence type="ECO:0000313" key="5">
    <source>
        <dbReference type="EMBL" id="MBC5714085.1"/>
    </source>
</evidence>
<name>A0A923RTP6_9FIRM</name>
<dbReference type="SUPFAM" id="SSF49899">
    <property type="entry name" value="Concanavalin A-like lectins/glucanases"/>
    <property type="match status" value="3"/>
</dbReference>
<dbReference type="InterPro" id="IPR003343">
    <property type="entry name" value="Big_2"/>
</dbReference>
<keyword evidence="1" id="KW-0175">Coiled coil</keyword>
<dbReference type="Pfam" id="PF07532">
    <property type="entry name" value="Big_4"/>
    <property type="match status" value="1"/>
</dbReference>